<dbReference type="EMBL" id="DXEN01000005">
    <property type="protein sequence ID" value="HIX85119.1"/>
    <property type="molecule type" value="Genomic_DNA"/>
</dbReference>
<dbReference type="Proteomes" id="UP000823847">
    <property type="component" value="Unassembled WGS sequence"/>
</dbReference>
<reference evidence="1" key="2">
    <citation type="submission" date="2021-04" db="EMBL/GenBank/DDBJ databases">
        <authorList>
            <person name="Gilroy R."/>
        </authorList>
    </citation>
    <scope>NUCLEOTIDE SEQUENCE</scope>
    <source>
        <strain evidence="1">ChiHecec2B26-12326</strain>
    </source>
</reference>
<dbReference type="PROSITE" id="PS51257">
    <property type="entry name" value="PROKAR_LIPOPROTEIN"/>
    <property type="match status" value="1"/>
</dbReference>
<dbReference type="InterPro" id="IPR036922">
    <property type="entry name" value="Rieske_2Fe-2S_sf"/>
</dbReference>
<evidence type="ECO:0000313" key="2">
    <source>
        <dbReference type="Proteomes" id="UP000823847"/>
    </source>
</evidence>
<protein>
    <submittedName>
        <fullName evidence="1">(2Fe-2S)-binding protein</fullName>
    </submittedName>
</protein>
<evidence type="ECO:0000313" key="1">
    <source>
        <dbReference type="EMBL" id="HIX85119.1"/>
    </source>
</evidence>
<sequence length="158" mass="17302">MDKLRKAFIGLAALLLLSCSDTTERRIPYRAVYLELDLTYQDKALNAIHAYKIYTQRDVDQAGEQTGFGGVLVFHGLSSTGSTDTFYAFDAACPYEASSGVRVEVDESAVYAVCPQCGSRFEILNGIGNPVEGPAAEAKYRLQTYTVSGNGDKIYIYN</sequence>
<name>A0A9D2BNA8_9BACT</name>
<dbReference type="AlphaFoldDB" id="A0A9D2BNA8"/>
<dbReference type="GO" id="GO:0051537">
    <property type="term" value="F:2 iron, 2 sulfur cluster binding"/>
    <property type="evidence" value="ECO:0007669"/>
    <property type="project" value="InterPro"/>
</dbReference>
<comment type="caution">
    <text evidence="1">The sequence shown here is derived from an EMBL/GenBank/DDBJ whole genome shotgun (WGS) entry which is preliminary data.</text>
</comment>
<gene>
    <name evidence="1" type="ORF">H9848_00680</name>
</gene>
<proteinExistence type="predicted"/>
<dbReference type="Gene3D" id="2.102.10.10">
    <property type="entry name" value="Rieske [2Fe-2S] iron-sulphur domain"/>
    <property type="match status" value="1"/>
</dbReference>
<reference evidence="1" key="1">
    <citation type="journal article" date="2021" name="PeerJ">
        <title>Extensive microbial diversity within the chicken gut microbiome revealed by metagenomics and culture.</title>
        <authorList>
            <person name="Gilroy R."/>
            <person name="Ravi A."/>
            <person name="Getino M."/>
            <person name="Pursley I."/>
            <person name="Horton D.L."/>
            <person name="Alikhan N.F."/>
            <person name="Baker D."/>
            <person name="Gharbi K."/>
            <person name="Hall N."/>
            <person name="Watson M."/>
            <person name="Adriaenssens E.M."/>
            <person name="Foster-Nyarko E."/>
            <person name="Jarju S."/>
            <person name="Secka A."/>
            <person name="Antonio M."/>
            <person name="Oren A."/>
            <person name="Chaudhuri R.R."/>
            <person name="La Ragione R."/>
            <person name="Hildebrand F."/>
            <person name="Pallen M.J."/>
        </authorList>
    </citation>
    <scope>NUCLEOTIDE SEQUENCE</scope>
    <source>
        <strain evidence="1">ChiHecec2B26-12326</strain>
    </source>
</reference>
<organism evidence="1 2">
    <name type="scientific">Candidatus Parabacteroides intestinigallinarum</name>
    <dbReference type="NCBI Taxonomy" id="2838722"/>
    <lineage>
        <taxon>Bacteria</taxon>
        <taxon>Pseudomonadati</taxon>
        <taxon>Bacteroidota</taxon>
        <taxon>Bacteroidia</taxon>
        <taxon>Bacteroidales</taxon>
        <taxon>Tannerellaceae</taxon>
        <taxon>Parabacteroides</taxon>
    </lineage>
</organism>
<accession>A0A9D2BNA8</accession>
<dbReference type="SUPFAM" id="SSF50022">
    <property type="entry name" value="ISP domain"/>
    <property type="match status" value="1"/>
</dbReference>